<evidence type="ECO:0008006" key="6">
    <source>
        <dbReference type="Google" id="ProtNLM"/>
    </source>
</evidence>
<keyword evidence="3" id="KW-0808">Transferase</keyword>
<dbReference type="SUPFAM" id="SSF53335">
    <property type="entry name" value="S-adenosyl-L-methionine-dependent methyltransferases"/>
    <property type="match status" value="1"/>
</dbReference>
<accession>D3B4W9</accession>
<dbReference type="InterPro" id="IPR007213">
    <property type="entry name" value="Ppm1/Ppm2/Tcmp"/>
</dbReference>
<name>D3B4W9_HETP5</name>
<proteinExistence type="inferred from homology"/>
<evidence type="ECO:0000313" key="4">
    <source>
        <dbReference type="EMBL" id="EFA84367.1"/>
    </source>
</evidence>
<dbReference type="EMBL" id="ADBJ01000010">
    <property type="protein sequence ID" value="EFA84367.1"/>
    <property type="molecule type" value="Genomic_DNA"/>
</dbReference>
<dbReference type="Proteomes" id="UP000001396">
    <property type="component" value="Unassembled WGS sequence"/>
</dbReference>
<evidence type="ECO:0000313" key="5">
    <source>
        <dbReference type="Proteomes" id="UP000001396"/>
    </source>
</evidence>
<dbReference type="Gene3D" id="3.40.50.150">
    <property type="entry name" value="Vaccinia Virus protein VP39"/>
    <property type="match status" value="1"/>
</dbReference>
<dbReference type="NCBIfam" id="TIGR00027">
    <property type="entry name" value="mthyl_TIGR00027"/>
    <property type="match status" value="1"/>
</dbReference>
<dbReference type="PANTHER" id="PTHR43619:SF2">
    <property type="entry name" value="S-ADENOSYL-L-METHIONINE-DEPENDENT METHYLTRANSFERASES SUPERFAMILY PROTEIN"/>
    <property type="match status" value="1"/>
</dbReference>
<sequence length="369" mass="42374">MESNAITLGVPRTSVLIAAIRALISNSYIKGQLVETDGKLSRSLQSYYENIYQKEPYYRDVESSIATFDPYAYFFSCTDESRDIIGGMYDDRMRLNPQQSVTSETIKEWLVKMGLPEDIGNRDIKKYLTETCSPVKAWNIIIFPFIFNRIALRIKYIDDFITSKIGKYQQFVILGAGLDTRALRLPFDERSTVWEIDFPQTFEYKSRVLERSTKIIEQLSKAKNIHIPSNLMETEQWIKKLEESGFDRSKPTVWLLEGLLMYLSNEEIELLLSSVSSLSASGSAIMMQTVVEIKLAENDKRKMFTNPMRSELKSFTNRPSLYLEKCGFLVDITERSQDEILTIYNSKVALITADLTLSDSATFTFGFKS</sequence>
<evidence type="ECO:0000256" key="2">
    <source>
        <dbReference type="ARBA" id="ARBA00022603"/>
    </source>
</evidence>
<dbReference type="GO" id="GO:0008168">
    <property type="term" value="F:methyltransferase activity"/>
    <property type="evidence" value="ECO:0007669"/>
    <property type="project" value="UniProtKB-KW"/>
</dbReference>
<comment type="similarity">
    <text evidence="1">Belongs to the UPF0677 family.</text>
</comment>
<dbReference type="PANTHER" id="PTHR43619">
    <property type="entry name" value="S-ADENOSYL-L-METHIONINE-DEPENDENT METHYLTRANSFERASE YKTD-RELATED"/>
    <property type="match status" value="1"/>
</dbReference>
<dbReference type="Pfam" id="PF04072">
    <property type="entry name" value="LCM"/>
    <property type="match status" value="1"/>
</dbReference>
<dbReference type="AlphaFoldDB" id="D3B4W9"/>
<dbReference type="InParanoid" id="D3B4W9"/>
<reference evidence="4 5" key="1">
    <citation type="journal article" date="2011" name="Genome Res.">
        <title>Phylogeny-wide analysis of social amoeba genomes highlights ancient origins for complex intercellular communication.</title>
        <authorList>
            <person name="Heidel A.J."/>
            <person name="Lawal H.M."/>
            <person name="Felder M."/>
            <person name="Schilde C."/>
            <person name="Helps N.R."/>
            <person name="Tunggal B."/>
            <person name="Rivero F."/>
            <person name="John U."/>
            <person name="Schleicher M."/>
            <person name="Eichinger L."/>
            <person name="Platzer M."/>
            <person name="Noegel A.A."/>
            <person name="Schaap P."/>
            <person name="Gloeckner G."/>
        </authorList>
    </citation>
    <scope>NUCLEOTIDE SEQUENCE [LARGE SCALE GENOMIC DNA]</scope>
    <source>
        <strain evidence="5">ATCC 26659 / Pp 5 / PN500</strain>
    </source>
</reference>
<keyword evidence="5" id="KW-1185">Reference proteome</keyword>
<organism evidence="4 5">
    <name type="scientific">Heterostelium pallidum (strain ATCC 26659 / Pp 5 / PN500)</name>
    <name type="common">Cellular slime mold</name>
    <name type="synonym">Polysphondylium pallidum</name>
    <dbReference type="NCBI Taxonomy" id="670386"/>
    <lineage>
        <taxon>Eukaryota</taxon>
        <taxon>Amoebozoa</taxon>
        <taxon>Evosea</taxon>
        <taxon>Eumycetozoa</taxon>
        <taxon>Dictyostelia</taxon>
        <taxon>Acytosteliales</taxon>
        <taxon>Acytosteliaceae</taxon>
        <taxon>Heterostelium</taxon>
    </lineage>
</organism>
<dbReference type="InterPro" id="IPR011610">
    <property type="entry name" value="SAM_mthyl_Trfase_ML2640-like"/>
</dbReference>
<evidence type="ECO:0000256" key="1">
    <source>
        <dbReference type="ARBA" id="ARBA00008138"/>
    </source>
</evidence>
<comment type="caution">
    <text evidence="4">The sequence shown here is derived from an EMBL/GenBank/DDBJ whole genome shotgun (WGS) entry which is preliminary data.</text>
</comment>
<protein>
    <recommendedName>
        <fullName evidence="6">S-adenosyl-L-methionine-dependent methyltransferase</fullName>
    </recommendedName>
</protein>
<gene>
    <name evidence="4" type="ORF">PPL_03445</name>
</gene>
<keyword evidence="2" id="KW-0489">Methyltransferase</keyword>
<dbReference type="InterPro" id="IPR029063">
    <property type="entry name" value="SAM-dependent_MTases_sf"/>
</dbReference>
<evidence type="ECO:0000256" key="3">
    <source>
        <dbReference type="ARBA" id="ARBA00022679"/>
    </source>
</evidence>
<dbReference type="GO" id="GO:0032259">
    <property type="term" value="P:methylation"/>
    <property type="evidence" value="ECO:0007669"/>
    <property type="project" value="UniProtKB-KW"/>
</dbReference>
<dbReference type="RefSeq" id="XP_020436482.1">
    <property type="nucleotide sequence ID" value="XM_020574410.1"/>
</dbReference>
<dbReference type="GeneID" id="31358966"/>
<dbReference type="STRING" id="670386.D3B4W9"/>